<reference evidence="1 2" key="1">
    <citation type="submission" date="2020-12" db="EMBL/GenBank/DDBJ databases">
        <title>Metabolic potential, ecology and presence of endohyphal bacteria is reflected in genomic diversity of Mucoromycotina.</title>
        <authorList>
            <person name="Muszewska A."/>
            <person name="Okrasinska A."/>
            <person name="Steczkiewicz K."/>
            <person name="Drgas O."/>
            <person name="Orlowska M."/>
            <person name="Perlinska-Lenart U."/>
            <person name="Aleksandrzak-Piekarczyk T."/>
            <person name="Szatraj K."/>
            <person name="Zielenkiewicz U."/>
            <person name="Pilsyk S."/>
            <person name="Malc E."/>
            <person name="Mieczkowski P."/>
            <person name="Kruszewska J.S."/>
            <person name="Biernat P."/>
            <person name="Pawlowska J."/>
        </authorList>
    </citation>
    <scope>NUCLEOTIDE SEQUENCE [LARGE SCALE GENOMIC DNA]</scope>
    <source>
        <strain evidence="1 2">CBS 142.35</strain>
    </source>
</reference>
<keyword evidence="2" id="KW-1185">Reference proteome</keyword>
<sequence length="75" mass="8649">AKCQAKYHPYTLAGFGLRDGENMERLWSYLGGFSSTTRYMSPENRQLVLTMGLDCYASKKFRKIGMLNIIMYLVL</sequence>
<dbReference type="OrthoDB" id="2505730at2759"/>
<evidence type="ECO:0000313" key="2">
    <source>
        <dbReference type="Proteomes" id="UP000646827"/>
    </source>
</evidence>
<dbReference type="EMBL" id="JAEPRB010000644">
    <property type="protein sequence ID" value="KAG2214031.1"/>
    <property type="molecule type" value="Genomic_DNA"/>
</dbReference>
<protein>
    <submittedName>
        <fullName evidence="1">Uncharacterized protein</fullName>
    </submittedName>
</protein>
<dbReference type="InterPro" id="IPR040521">
    <property type="entry name" value="KDZ"/>
</dbReference>
<proteinExistence type="predicted"/>
<dbReference type="Proteomes" id="UP000646827">
    <property type="component" value="Unassembled WGS sequence"/>
</dbReference>
<comment type="caution">
    <text evidence="1">The sequence shown here is derived from an EMBL/GenBank/DDBJ whole genome shotgun (WGS) entry which is preliminary data.</text>
</comment>
<organism evidence="1 2">
    <name type="scientific">Circinella minor</name>
    <dbReference type="NCBI Taxonomy" id="1195481"/>
    <lineage>
        <taxon>Eukaryota</taxon>
        <taxon>Fungi</taxon>
        <taxon>Fungi incertae sedis</taxon>
        <taxon>Mucoromycota</taxon>
        <taxon>Mucoromycotina</taxon>
        <taxon>Mucoromycetes</taxon>
        <taxon>Mucorales</taxon>
        <taxon>Lichtheimiaceae</taxon>
        <taxon>Circinella</taxon>
    </lineage>
</organism>
<dbReference type="Pfam" id="PF18758">
    <property type="entry name" value="KDZ"/>
    <property type="match status" value="1"/>
</dbReference>
<feature type="non-terminal residue" evidence="1">
    <location>
        <position position="1"/>
    </location>
</feature>
<dbReference type="AlphaFoldDB" id="A0A8H7RMW5"/>
<dbReference type="PANTHER" id="PTHR33096">
    <property type="entry name" value="CXC2 DOMAIN-CONTAINING PROTEIN"/>
    <property type="match status" value="1"/>
</dbReference>
<evidence type="ECO:0000313" key="1">
    <source>
        <dbReference type="EMBL" id="KAG2214031.1"/>
    </source>
</evidence>
<gene>
    <name evidence="1" type="ORF">INT45_003161</name>
</gene>
<accession>A0A8H7RMW5</accession>
<dbReference type="PANTHER" id="PTHR33096:SF1">
    <property type="entry name" value="CXC1-LIKE CYSTEINE CLUSTER ASSOCIATED WITH KDZ TRANSPOSASES DOMAIN-CONTAINING PROTEIN"/>
    <property type="match status" value="1"/>
</dbReference>
<name>A0A8H7RMW5_9FUNG</name>